<organism evidence="1">
    <name type="scientific">marine sediment metagenome</name>
    <dbReference type="NCBI Taxonomy" id="412755"/>
    <lineage>
        <taxon>unclassified sequences</taxon>
        <taxon>metagenomes</taxon>
        <taxon>ecological metagenomes</taxon>
    </lineage>
</organism>
<sequence length="111" mass="12627">MGQTRELTYWSGRNDRLGADQLQMDAAIQLFGKKLDELFTGHLVDWRPYVMHGLLVFACELTLRGRTTKVEVSVSLRQLFHEPVLVQAQLLVLPTDATCKLARAKWEDAQA</sequence>
<name>A0A0F8YTF8_9ZZZZ</name>
<evidence type="ECO:0000313" key="1">
    <source>
        <dbReference type="EMBL" id="KKK51286.1"/>
    </source>
</evidence>
<protein>
    <submittedName>
        <fullName evidence="1">Uncharacterized protein</fullName>
    </submittedName>
</protein>
<dbReference type="EMBL" id="LAZR01067584">
    <property type="protein sequence ID" value="KKK51286.1"/>
    <property type="molecule type" value="Genomic_DNA"/>
</dbReference>
<gene>
    <name evidence="1" type="ORF">LCGC14_3116460</name>
</gene>
<comment type="caution">
    <text evidence="1">The sequence shown here is derived from an EMBL/GenBank/DDBJ whole genome shotgun (WGS) entry which is preliminary data.</text>
</comment>
<reference evidence="1" key="1">
    <citation type="journal article" date="2015" name="Nature">
        <title>Complex archaea that bridge the gap between prokaryotes and eukaryotes.</title>
        <authorList>
            <person name="Spang A."/>
            <person name="Saw J.H."/>
            <person name="Jorgensen S.L."/>
            <person name="Zaremba-Niedzwiedzka K."/>
            <person name="Martijn J."/>
            <person name="Lind A.E."/>
            <person name="van Eijk R."/>
            <person name="Schleper C."/>
            <person name="Guy L."/>
            <person name="Ettema T.J."/>
        </authorList>
    </citation>
    <scope>NUCLEOTIDE SEQUENCE</scope>
</reference>
<dbReference type="AlphaFoldDB" id="A0A0F8YTF8"/>
<proteinExistence type="predicted"/>
<accession>A0A0F8YTF8</accession>